<sequence length="118" mass="13676">MSTNPCQPIYQADDTKNTKIYTKNVRNKPVFFIQEGQLLKLSNLLGPNDMDTCNLLLQDLLPCFQEFNFLISHNYSPKRERNKTRLTTKTFRGPSSLNQVPVRGRMTSKFPIHSLNTR</sequence>
<name>A0AAV4U7P2_CAEEX</name>
<protein>
    <submittedName>
        <fullName evidence="1">Uncharacterized protein</fullName>
    </submittedName>
</protein>
<organism evidence="1 2">
    <name type="scientific">Caerostris extrusa</name>
    <name type="common">Bark spider</name>
    <name type="synonym">Caerostris bankana</name>
    <dbReference type="NCBI Taxonomy" id="172846"/>
    <lineage>
        <taxon>Eukaryota</taxon>
        <taxon>Metazoa</taxon>
        <taxon>Ecdysozoa</taxon>
        <taxon>Arthropoda</taxon>
        <taxon>Chelicerata</taxon>
        <taxon>Arachnida</taxon>
        <taxon>Araneae</taxon>
        <taxon>Araneomorphae</taxon>
        <taxon>Entelegynae</taxon>
        <taxon>Araneoidea</taxon>
        <taxon>Araneidae</taxon>
        <taxon>Caerostris</taxon>
    </lineage>
</organism>
<reference evidence="1 2" key="1">
    <citation type="submission" date="2021-06" db="EMBL/GenBank/DDBJ databases">
        <title>Caerostris extrusa draft genome.</title>
        <authorList>
            <person name="Kono N."/>
            <person name="Arakawa K."/>
        </authorList>
    </citation>
    <scope>NUCLEOTIDE SEQUENCE [LARGE SCALE GENOMIC DNA]</scope>
</reference>
<accession>A0AAV4U7P2</accession>
<evidence type="ECO:0000313" key="1">
    <source>
        <dbReference type="EMBL" id="GIY53655.1"/>
    </source>
</evidence>
<keyword evidence="2" id="KW-1185">Reference proteome</keyword>
<dbReference type="EMBL" id="BPLR01012388">
    <property type="protein sequence ID" value="GIY53655.1"/>
    <property type="molecule type" value="Genomic_DNA"/>
</dbReference>
<proteinExistence type="predicted"/>
<dbReference type="AlphaFoldDB" id="A0AAV4U7P2"/>
<dbReference type="Proteomes" id="UP001054945">
    <property type="component" value="Unassembled WGS sequence"/>
</dbReference>
<gene>
    <name evidence="1" type="ORF">CEXT_670771</name>
</gene>
<evidence type="ECO:0000313" key="2">
    <source>
        <dbReference type="Proteomes" id="UP001054945"/>
    </source>
</evidence>
<comment type="caution">
    <text evidence="1">The sequence shown here is derived from an EMBL/GenBank/DDBJ whole genome shotgun (WGS) entry which is preliminary data.</text>
</comment>